<dbReference type="FunFam" id="3.90.70.10:FF:000117">
    <property type="entry name" value="Probable papain cysteine protease"/>
    <property type="match status" value="1"/>
</dbReference>
<reference evidence="5" key="1">
    <citation type="submission" date="2023-08" db="EMBL/GenBank/DDBJ databases">
        <authorList>
            <person name="Audoor S."/>
            <person name="Bilcke G."/>
        </authorList>
    </citation>
    <scope>NUCLEOTIDE SEQUENCE</scope>
</reference>
<feature type="chain" id="PRO_5042033162" description="Peptidase C1A papain C-terminal domain-containing protein" evidence="3">
    <location>
        <begin position="18"/>
        <end position="355"/>
    </location>
</feature>
<evidence type="ECO:0000256" key="1">
    <source>
        <dbReference type="ARBA" id="ARBA00008455"/>
    </source>
</evidence>
<sequence length="355" mass="39335">MLFSITLLLAAVPVALGRHDEYMVLEGHDVREDYHSPLPHTYISEDELPDNFNWGNVNGKSYLTHSLNQHIPQYCGSCWAHGALSALGDRIKITNSSKDEIDLSIQYVLNCGTHMAGSCHGGSHTGTYQFIKSKGHVPYDSCMPYMACSQESKEGFCQYVDTTCSAANTCKTCDTFAGMGGACTEIDYYPNSTISEYGTYSFMTSPKDIVHKLKSEIYARGPVATGVNAEPLVKYEGGIVTDTKLWHMMVNHIVSIVGWGLDEETGNDYWIVRNSWGQYWGEMGYFRILAGKNSLGIEMEVAWANPGSFTVNNYPCFENGENCVKTAYYKDPSKDLDSLKLRLAGEKTKKGGVRG</sequence>
<dbReference type="Proteomes" id="UP001295423">
    <property type="component" value="Unassembled WGS sequence"/>
</dbReference>
<keyword evidence="3" id="KW-0732">Signal</keyword>
<comment type="similarity">
    <text evidence="1">Belongs to the peptidase C1 family.</text>
</comment>
<dbReference type="GO" id="GO:0006508">
    <property type="term" value="P:proteolysis"/>
    <property type="evidence" value="ECO:0007669"/>
    <property type="project" value="InterPro"/>
</dbReference>
<dbReference type="EMBL" id="CAKOGP040000001">
    <property type="protein sequence ID" value="CAJ1900425.1"/>
    <property type="molecule type" value="Genomic_DNA"/>
</dbReference>
<dbReference type="Pfam" id="PF00112">
    <property type="entry name" value="Peptidase_C1"/>
    <property type="match status" value="1"/>
</dbReference>
<dbReference type="PANTHER" id="PTHR12411">
    <property type="entry name" value="CYSTEINE PROTEASE FAMILY C1-RELATED"/>
    <property type="match status" value="1"/>
</dbReference>
<evidence type="ECO:0000256" key="2">
    <source>
        <dbReference type="ARBA" id="ARBA00023145"/>
    </source>
</evidence>
<dbReference type="Gene3D" id="3.90.70.10">
    <property type="entry name" value="Cysteine proteinases"/>
    <property type="match status" value="1"/>
</dbReference>
<organism evidence="5 6">
    <name type="scientific">Cylindrotheca closterium</name>
    <dbReference type="NCBI Taxonomy" id="2856"/>
    <lineage>
        <taxon>Eukaryota</taxon>
        <taxon>Sar</taxon>
        <taxon>Stramenopiles</taxon>
        <taxon>Ochrophyta</taxon>
        <taxon>Bacillariophyta</taxon>
        <taxon>Bacillariophyceae</taxon>
        <taxon>Bacillariophycidae</taxon>
        <taxon>Bacillariales</taxon>
        <taxon>Bacillariaceae</taxon>
        <taxon>Cylindrotheca</taxon>
    </lineage>
</organism>
<dbReference type="PROSITE" id="PS00640">
    <property type="entry name" value="THIOL_PROTEASE_ASN"/>
    <property type="match status" value="1"/>
</dbReference>
<dbReference type="PRINTS" id="PR00705">
    <property type="entry name" value="PAPAIN"/>
</dbReference>
<feature type="domain" description="Peptidase C1A papain C-terminal" evidence="4">
    <location>
        <begin position="48"/>
        <end position="305"/>
    </location>
</feature>
<dbReference type="InterPro" id="IPR013128">
    <property type="entry name" value="Peptidase_C1A"/>
</dbReference>
<dbReference type="GO" id="GO:0008234">
    <property type="term" value="F:cysteine-type peptidase activity"/>
    <property type="evidence" value="ECO:0007669"/>
    <property type="project" value="InterPro"/>
</dbReference>
<evidence type="ECO:0000256" key="3">
    <source>
        <dbReference type="SAM" id="SignalP"/>
    </source>
</evidence>
<name>A0AAD2CB50_9STRA</name>
<gene>
    <name evidence="5" type="ORF">CYCCA115_LOCUS303</name>
</gene>
<feature type="signal peptide" evidence="3">
    <location>
        <begin position="1"/>
        <end position="17"/>
    </location>
</feature>
<proteinExistence type="inferred from homology"/>
<dbReference type="InterPro" id="IPR025661">
    <property type="entry name" value="Pept_asp_AS"/>
</dbReference>
<evidence type="ECO:0000259" key="4">
    <source>
        <dbReference type="SMART" id="SM00645"/>
    </source>
</evidence>
<dbReference type="InterPro" id="IPR038765">
    <property type="entry name" value="Papain-like_cys_pep_sf"/>
</dbReference>
<evidence type="ECO:0000313" key="5">
    <source>
        <dbReference type="EMBL" id="CAJ1900425.1"/>
    </source>
</evidence>
<keyword evidence="2" id="KW-0865">Zymogen</keyword>
<dbReference type="SUPFAM" id="SSF54001">
    <property type="entry name" value="Cysteine proteinases"/>
    <property type="match status" value="1"/>
</dbReference>
<comment type="caution">
    <text evidence="5">The sequence shown here is derived from an EMBL/GenBank/DDBJ whole genome shotgun (WGS) entry which is preliminary data.</text>
</comment>
<accession>A0AAD2CB50</accession>
<dbReference type="InterPro" id="IPR000668">
    <property type="entry name" value="Peptidase_C1A_C"/>
</dbReference>
<keyword evidence="6" id="KW-1185">Reference proteome</keyword>
<dbReference type="SMART" id="SM00645">
    <property type="entry name" value="Pept_C1"/>
    <property type="match status" value="1"/>
</dbReference>
<protein>
    <recommendedName>
        <fullName evidence="4">Peptidase C1A papain C-terminal domain-containing protein</fullName>
    </recommendedName>
</protein>
<dbReference type="AlphaFoldDB" id="A0AAD2CB50"/>
<evidence type="ECO:0000313" key="6">
    <source>
        <dbReference type="Proteomes" id="UP001295423"/>
    </source>
</evidence>